<dbReference type="Gene3D" id="1.20.5.2700">
    <property type="match status" value="1"/>
</dbReference>
<evidence type="ECO:0000256" key="3">
    <source>
        <dbReference type="ARBA" id="ARBA00022989"/>
    </source>
</evidence>
<feature type="transmembrane region" description="Helical" evidence="6">
    <location>
        <begin position="180"/>
        <end position="198"/>
    </location>
</feature>
<reference evidence="9" key="2">
    <citation type="submission" date="2021-04" db="EMBL/GenBank/DDBJ databases">
        <title>Isolation and characterization of a novel species of the genus Sulfurimonas.</title>
        <authorList>
            <person name="Fukui M."/>
        </authorList>
    </citation>
    <scope>NUCLEOTIDE SEQUENCE</scope>
    <source>
        <strain evidence="9">H1576</strain>
    </source>
</reference>
<feature type="transmembrane region" description="Helical" evidence="6">
    <location>
        <begin position="279"/>
        <end position="300"/>
    </location>
</feature>
<dbReference type="PANTHER" id="PTHR42829">
    <property type="entry name" value="NADH-UBIQUINONE OXIDOREDUCTASE CHAIN 5"/>
    <property type="match status" value="1"/>
</dbReference>
<dbReference type="RefSeq" id="WP_207562674.1">
    <property type="nucleotide sequence ID" value="NZ_CP046072.1"/>
</dbReference>
<feature type="transmembrane region" description="Helical" evidence="6">
    <location>
        <begin position="85"/>
        <end position="105"/>
    </location>
</feature>
<dbReference type="InterPro" id="IPR018393">
    <property type="entry name" value="NADHpl_OxRdtase_5_subgr"/>
</dbReference>
<evidence type="ECO:0000256" key="1">
    <source>
        <dbReference type="ARBA" id="ARBA00004127"/>
    </source>
</evidence>
<dbReference type="InterPro" id="IPR003945">
    <property type="entry name" value="NU5C-like"/>
</dbReference>
<dbReference type="AlphaFoldDB" id="A0A975GCL1"/>
<comment type="subcellular location">
    <subcellularLocation>
        <location evidence="1">Endomembrane system</location>
        <topology evidence="1">Multi-pass membrane protein</topology>
    </subcellularLocation>
    <subcellularLocation>
        <location evidence="5">Membrane</location>
        <topology evidence="5">Multi-pass membrane protein</topology>
    </subcellularLocation>
</comment>
<evidence type="ECO:0000256" key="5">
    <source>
        <dbReference type="RuleBase" id="RU000320"/>
    </source>
</evidence>
<evidence type="ECO:0000313" key="10">
    <source>
        <dbReference type="Proteomes" id="UP000671852"/>
    </source>
</evidence>
<gene>
    <name evidence="9" type="primary">nuoL</name>
    <name evidence="9" type="ORF">GJV85_04490</name>
</gene>
<evidence type="ECO:0000256" key="2">
    <source>
        <dbReference type="ARBA" id="ARBA00022692"/>
    </source>
</evidence>
<feature type="transmembrane region" description="Helical" evidence="6">
    <location>
        <begin position="501"/>
        <end position="522"/>
    </location>
</feature>
<evidence type="ECO:0000256" key="6">
    <source>
        <dbReference type="SAM" id="Phobius"/>
    </source>
</evidence>
<dbReference type="GO" id="GO:0012505">
    <property type="term" value="C:endomembrane system"/>
    <property type="evidence" value="ECO:0007669"/>
    <property type="project" value="UniProtKB-SubCell"/>
</dbReference>
<dbReference type="InterPro" id="IPR001516">
    <property type="entry name" value="Proton_antipo_N"/>
</dbReference>
<dbReference type="NCBIfam" id="NF005141">
    <property type="entry name" value="PRK06590.1"/>
    <property type="match status" value="1"/>
</dbReference>
<keyword evidence="4 6" id="KW-0472">Membrane</keyword>
<dbReference type="PRINTS" id="PR01434">
    <property type="entry name" value="NADHDHGNASE5"/>
</dbReference>
<dbReference type="InterPro" id="IPR001750">
    <property type="entry name" value="ND/Mrp_TM"/>
</dbReference>
<dbReference type="GO" id="GO:0016020">
    <property type="term" value="C:membrane"/>
    <property type="evidence" value="ECO:0007669"/>
    <property type="project" value="UniProtKB-SubCell"/>
</dbReference>
<evidence type="ECO:0000259" key="7">
    <source>
        <dbReference type="Pfam" id="PF00361"/>
    </source>
</evidence>
<name>A0A975GCL1_9BACT</name>
<dbReference type="GO" id="GO:0008137">
    <property type="term" value="F:NADH dehydrogenase (ubiquinone) activity"/>
    <property type="evidence" value="ECO:0007669"/>
    <property type="project" value="InterPro"/>
</dbReference>
<feature type="transmembrane region" description="Helical" evidence="6">
    <location>
        <begin position="218"/>
        <end position="239"/>
    </location>
</feature>
<feature type="domain" description="NADH:quinone oxidoreductase/Mrp antiporter transmembrane" evidence="7">
    <location>
        <begin position="134"/>
        <end position="424"/>
    </location>
</feature>
<keyword evidence="10" id="KW-1185">Reference proteome</keyword>
<keyword evidence="2 5" id="KW-0812">Transmembrane</keyword>
<dbReference type="Pfam" id="PF00361">
    <property type="entry name" value="Proton_antipo_M"/>
    <property type="match status" value="1"/>
</dbReference>
<feature type="transmembrane region" description="Helical" evidence="6">
    <location>
        <begin position="30"/>
        <end position="52"/>
    </location>
</feature>
<feature type="transmembrane region" description="Helical" evidence="6">
    <location>
        <begin position="251"/>
        <end position="273"/>
    </location>
</feature>
<dbReference type="NCBIfam" id="TIGR01974">
    <property type="entry name" value="NDH_I_L"/>
    <property type="match status" value="1"/>
</dbReference>
<dbReference type="GO" id="GO:0042773">
    <property type="term" value="P:ATP synthesis coupled electron transport"/>
    <property type="evidence" value="ECO:0007669"/>
    <property type="project" value="InterPro"/>
</dbReference>
<evidence type="ECO:0000313" key="9">
    <source>
        <dbReference type="EMBL" id="QSZ41394.1"/>
    </source>
</evidence>
<feature type="transmembrane region" description="Helical" evidence="6">
    <location>
        <begin position="307"/>
        <end position="329"/>
    </location>
</feature>
<reference evidence="9" key="1">
    <citation type="submission" date="2019-11" db="EMBL/GenBank/DDBJ databases">
        <authorList>
            <person name="Kojima H."/>
        </authorList>
    </citation>
    <scope>NUCLEOTIDE SEQUENCE</scope>
    <source>
        <strain evidence="9">H1576</strain>
    </source>
</reference>
<feature type="domain" description="NADH-Ubiquinone oxidoreductase (complex I) chain 5 N-terminal" evidence="8">
    <location>
        <begin position="68"/>
        <end position="118"/>
    </location>
</feature>
<dbReference type="GO" id="GO:0003954">
    <property type="term" value="F:NADH dehydrogenase activity"/>
    <property type="evidence" value="ECO:0007669"/>
    <property type="project" value="TreeGrafter"/>
</dbReference>
<feature type="transmembrane region" description="Helical" evidence="6">
    <location>
        <begin position="411"/>
        <end position="433"/>
    </location>
</feature>
<protein>
    <submittedName>
        <fullName evidence="9">NADH-quinone oxidoreductase subunit L</fullName>
    </submittedName>
</protein>
<evidence type="ECO:0000259" key="8">
    <source>
        <dbReference type="Pfam" id="PF00662"/>
    </source>
</evidence>
<feature type="transmembrane region" description="Helical" evidence="6">
    <location>
        <begin position="454"/>
        <end position="472"/>
    </location>
</feature>
<feature type="transmembrane region" description="Helical" evidence="6">
    <location>
        <begin position="599"/>
        <end position="619"/>
    </location>
</feature>
<dbReference type="GO" id="GO:0015990">
    <property type="term" value="P:electron transport coupled proton transport"/>
    <property type="evidence" value="ECO:0007669"/>
    <property type="project" value="TreeGrafter"/>
</dbReference>
<dbReference type="KEGG" id="saqt:GJV85_04490"/>
<feature type="transmembrane region" description="Helical" evidence="6">
    <location>
        <begin position="335"/>
        <end position="356"/>
    </location>
</feature>
<feature type="transmembrane region" description="Helical" evidence="6">
    <location>
        <begin position="543"/>
        <end position="565"/>
    </location>
</feature>
<dbReference type="Proteomes" id="UP000671852">
    <property type="component" value="Chromosome"/>
</dbReference>
<accession>A0A975GCL1</accession>
<feature type="transmembrane region" description="Helical" evidence="6">
    <location>
        <begin position="6"/>
        <end position="23"/>
    </location>
</feature>
<evidence type="ECO:0000256" key="4">
    <source>
        <dbReference type="ARBA" id="ARBA00023136"/>
    </source>
</evidence>
<dbReference type="PANTHER" id="PTHR42829:SF2">
    <property type="entry name" value="NADH-UBIQUINONE OXIDOREDUCTASE CHAIN 5"/>
    <property type="match status" value="1"/>
</dbReference>
<proteinExistence type="predicted"/>
<feature type="transmembrane region" description="Helical" evidence="6">
    <location>
        <begin position="140"/>
        <end position="159"/>
    </location>
</feature>
<dbReference type="PRINTS" id="PR01435">
    <property type="entry name" value="NPOXDRDTASE5"/>
</dbReference>
<organism evidence="9 10">
    <name type="scientific">Sulfurimonas aquatica</name>
    <dbReference type="NCBI Taxonomy" id="2672570"/>
    <lineage>
        <taxon>Bacteria</taxon>
        <taxon>Pseudomonadati</taxon>
        <taxon>Campylobacterota</taxon>
        <taxon>Epsilonproteobacteria</taxon>
        <taxon>Campylobacterales</taxon>
        <taxon>Sulfurimonadaceae</taxon>
        <taxon>Sulfurimonas</taxon>
    </lineage>
</organism>
<dbReference type="Pfam" id="PF00662">
    <property type="entry name" value="Proton_antipo_N"/>
    <property type="match status" value="1"/>
</dbReference>
<sequence length="625" mass="69340">MLNLIVITPFISALILTIIYLLNTKKENTFIYTLIGIASPVFITLLSLFTLFELINGVPTIHSTLFEWLHIGELNISIAFMADRLSVIMISFITFIGTLIHIYAAGYMRGDEGYGKFFAYFNLFMGSMLLLVLADNPIMMFIGWELVGLSSYLLIGFYHQESSNVTAANKAFILNRVGDFGFIIGISLLFISLEGSGFTFDTIKANIQLIDNERLSLIGFLLFVGAMGKSAQIPLYVWLPDAMAGPTPVSALIHAATMVTAGVYMVSRYSFIYSEIPDIGLFIAYIGAFSALFAAILASYQSDIKKILAYSTMSQLGYMFIAVGLGAYSSGIFHVFTHAFFKALLFMGAGAVIIALHHEQNIFKMGGLKKDLRVIYITMFIATLAISGIPPFAGFFSKDAILVMAFASENYLLWVMGSLTAALTAFYMFRLLFSVFHAKSEHKHELQNVSSSMTLPLVVLAFGSTTVGFLGLNEAYGGSSLFNNFLVLPDIELHITHEVEYMLGALNVLLAFCGMLLAYKMFATNAKETLPDNRVRKLIINKFYIDEIYTFIFVRPLLLLSSFIAQTLDPKIFDGAINLSVSGYHKAAYLFEQLQNGKVRYYALYVLVGISAMSLYMIYKLGVKL</sequence>
<feature type="transmembrane region" description="Helical" evidence="6">
    <location>
        <begin position="117"/>
        <end position="134"/>
    </location>
</feature>
<dbReference type="EMBL" id="CP046072">
    <property type="protein sequence ID" value="QSZ41394.1"/>
    <property type="molecule type" value="Genomic_DNA"/>
</dbReference>
<keyword evidence="3 6" id="KW-1133">Transmembrane helix</keyword>
<feature type="transmembrane region" description="Helical" evidence="6">
    <location>
        <begin position="376"/>
        <end position="396"/>
    </location>
</feature>